<keyword evidence="5 13" id="KW-0812">Transmembrane</keyword>
<evidence type="ECO:0000256" key="2">
    <source>
        <dbReference type="ARBA" id="ARBA00006920"/>
    </source>
</evidence>
<feature type="transmembrane region" description="Helical" evidence="13">
    <location>
        <begin position="316"/>
        <end position="335"/>
    </location>
</feature>
<keyword evidence="6" id="KW-0631">Potassium channel</keyword>
<keyword evidence="7" id="KW-0630">Potassium</keyword>
<dbReference type="Pfam" id="PF06736">
    <property type="entry name" value="TMEM175"/>
    <property type="match status" value="1"/>
</dbReference>
<keyword evidence="11" id="KW-0407">Ion channel</keyword>
<sequence>MKKERFDAITDAILAIIITLMILEIKIPELGVNKLASIFYQIAVYAMSFVTIAIVWLNHHRISSQKERIDINSVWLNFGMLFVISFILSATAHLSQSFFEIAKHIFYGTITTLVVFFYAVFQHNITKSDNSKGVKLDRKMSWSAMIIYALSIPLSFVSIYVSGFIFSLIPIIYFFTNQKLTIIKTAYDFYSSNTKLGERRYYPRKCMIGIAIFIILPICVFLFKNGHSLQKGMVIPLFLLFLMNIGYGGYLLSSKSKYVENMENQFQLDAQRTVKNEVITIKTDDKSYTLTKYVWTGLIIISLVCFFIINKEYYQGLSLGFAIMFLGMLLIDTFLHQRLKLYLTALYEI</sequence>
<feature type="transmembrane region" description="Helical" evidence="13">
    <location>
        <begin position="202"/>
        <end position="223"/>
    </location>
</feature>
<evidence type="ECO:0000256" key="4">
    <source>
        <dbReference type="ARBA" id="ARBA00022538"/>
    </source>
</evidence>
<keyword evidence="10 13" id="KW-0472">Membrane</keyword>
<keyword evidence="3" id="KW-0813">Transport</keyword>
<keyword evidence="8 13" id="KW-1133">Transmembrane helix</keyword>
<evidence type="ECO:0000256" key="10">
    <source>
        <dbReference type="ARBA" id="ARBA00023136"/>
    </source>
</evidence>
<reference evidence="15" key="1">
    <citation type="journal article" date="2019" name="Int. J. Syst. Evol. Microbiol.">
        <title>The Global Catalogue of Microorganisms (GCM) 10K type strain sequencing project: providing services to taxonomists for standard genome sequencing and annotation.</title>
        <authorList>
            <consortium name="The Broad Institute Genomics Platform"/>
            <consortium name="The Broad Institute Genome Sequencing Center for Infectious Disease"/>
            <person name="Wu L."/>
            <person name="Ma J."/>
        </authorList>
    </citation>
    <scope>NUCLEOTIDE SEQUENCE [LARGE SCALE GENOMIC DNA]</scope>
    <source>
        <strain evidence="15">JCM 18019</strain>
    </source>
</reference>
<feature type="transmembrane region" description="Helical" evidence="13">
    <location>
        <begin position="142"/>
        <end position="175"/>
    </location>
</feature>
<dbReference type="Proteomes" id="UP001500353">
    <property type="component" value="Unassembled WGS sequence"/>
</dbReference>
<feature type="transmembrane region" description="Helical" evidence="13">
    <location>
        <begin position="293"/>
        <end position="309"/>
    </location>
</feature>
<evidence type="ECO:0000256" key="12">
    <source>
        <dbReference type="ARBA" id="ARBA00034430"/>
    </source>
</evidence>
<evidence type="ECO:0000256" key="11">
    <source>
        <dbReference type="ARBA" id="ARBA00023303"/>
    </source>
</evidence>
<feature type="transmembrane region" description="Helical" evidence="13">
    <location>
        <begin position="235"/>
        <end position="253"/>
    </location>
</feature>
<dbReference type="InterPro" id="IPR010617">
    <property type="entry name" value="TMEM175-like"/>
</dbReference>
<evidence type="ECO:0000256" key="1">
    <source>
        <dbReference type="ARBA" id="ARBA00004141"/>
    </source>
</evidence>
<evidence type="ECO:0000313" key="14">
    <source>
        <dbReference type="EMBL" id="GAA5089343.1"/>
    </source>
</evidence>
<evidence type="ECO:0000256" key="13">
    <source>
        <dbReference type="SAM" id="Phobius"/>
    </source>
</evidence>
<keyword evidence="4" id="KW-0633">Potassium transport</keyword>
<evidence type="ECO:0000256" key="3">
    <source>
        <dbReference type="ARBA" id="ARBA00022448"/>
    </source>
</evidence>
<evidence type="ECO:0000256" key="5">
    <source>
        <dbReference type="ARBA" id="ARBA00022692"/>
    </source>
</evidence>
<keyword evidence="9" id="KW-0406">Ion transport</keyword>
<evidence type="ECO:0008006" key="16">
    <source>
        <dbReference type="Google" id="ProtNLM"/>
    </source>
</evidence>
<evidence type="ECO:0000256" key="8">
    <source>
        <dbReference type="ARBA" id="ARBA00022989"/>
    </source>
</evidence>
<comment type="caution">
    <text evidence="14">The sequence shown here is derived from an EMBL/GenBank/DDBJ whole genome shotgun (WGS) entry which is preliminary data.</text>
</comment>
<organism evidence="14 15">
    <name type="scientific">Chryseobacterium ginsengisoli</name>
    <dbReference type="NCBI Taxonomy" id="363853"/>
    <lineage>
        <taxon>Bacteria</taxon>
        <taxon>Pseudomonadati</taxon>
        <taxon>Bacteroidota</taxon>
        <taxon>Flavobacteriia</taxon>
        <taxon>Flavobacteriales</taxon>
        <taxon>Weeksellaceae</taxon>
        <taxon>Chryseobacterium group</taxon>
        <taxon>Chryseobacterium</taxon>
    </lineage>
</organism>
<protein>
    <recommendedName>
        <fullName evidence="16">DUF1211 domain-containing protein</fullName>
    </recommendedName>
</protein>
<dbReference type="RefSeq" id="WP_345201527.1">
    <property type="nucleotide sequence ID" value="NZ_BAABHX010000002.1"/>
</dbReference>
<evidence type="ECO:0000256" key="6">
    <source>
        <dbReference type="ARBA" id="ARBA00022826"/>
    </source>
</evidence>
<gene>
    <name evidence="14" type="ORF">GCM10023210_14050</name>
</gene>
<evidence type="ECO:0000256" key="7">
    <source>
        <dbReference type="ARBA" id="ARBA00022958"/>
    </source>
</evidence>
<proteinExistence type="inferred from homology"/>
<evidence type="ECO:0000256" key="9">
    <source>
        <dbReference type="ARBA" id="ARBA00023065"/>
    </source>
</evidence>
<feature type="transmembrane region" description="Helical" evidence="13">
    <location>
        <begin position="38"/>
        <end position="57"/>
    </location>
</feature>
<name>A0ABP9M431_9FLAO</name>
<dbReference type="EMBL" id="BAABHX010000002">
    <property type="protein sequence ID" value="GAA5089343.1"/>
    <property type="molecule type" value="Genomic_DNA"/>
</dbReference>
<comment type="catalytic activity">
    <reaction evidence="12">
        <text>K(+)(in) = K(+)(out)</text>
        <dbReference type="Rhea" id="RHEA:29463"/>
        <dbReference type="ChEBI" id="CHEBI:29103"/>
    </reaction>
</comment>
<keyword evidence="15" id="KW-1185">Reference proteome</keyword>
<evidence type="ECO:0000313" key="15">
    <source>
        <dbReference type="Proteomes" id="UP001500353"/>
    </source>
</evidence>
<feature type="transmembrane region" description="Helical" evidence="13">
    <location>
        <begin position="104"/>
        <end position="121"/>
    </location>
</feature>
<feature type="transmembrane region" description="Helical" evidence="13">
    <location>
        <begin position="69"/>
        <end position="92"/>
    </location>
</feature>
<comment type="subcellular location">
    <subcellularLocation>
        <location evidence="1">Membrane</location>
        <topology evidence="1">Multi-pass membrane protein</topology>
    </subcellularLocation>
</comment>
<comment type="similarity">
    <text evidence="2">Belongs to the TMEM175 family.</text>
</comment>
<feature type="transmembrane region" description="Helical" evidence="13">
    <location>
        <begin position="12"/>
        <end position="32"/>
    </location>
</feature>
<accession>A0ABP9M431</accession>